<evidence type="ECO:0000256" key="5">
    <source>
        <dbReference type="ARBA" id="ARBA00022714"/>
    </source>
</evidence>
<comment type="catalytic activity">
    <reaction evidence="13 14">
        <text>a quinone + NADH + 5 H(+)(in) = a quinol + NAD(+) + 4 H(+)(out)</text>
        <dbReference type="Rhea" id="RHEA:57888"/>
        <dbReference type="ChEBI" id="CHEBI:15378"/>
        <dbReference type="ChEBI" id="CHEBI:24646"/>
        <dbReference type="ChEBI" id="CHEBI:57540"/>
        <dbReference type="ChEBI" id="CHEBI:57945"/>
        <dbReference type="ChEBI" id="CHEBI:132124"/>
    </reaction>
</comment>
<sequence length="879" mass="93205">MEVPVSEDPKAEAVEGLEEVPVQLGRQRPTLTRFAPENPKPIEITDPVEITVDGRTMTVQNGDLLIDAVERHGVYIPRFCYHPRMEPVGMCRMCLVEIEGPRGTALLPSCMQRVSDGMVVNAESPGALKAQDGVIEYLLINHPLDCPVCDKGGECPLQDQSMAYGPGESRFVEEKRHYEKPISLSETVYLDRERCILCDRCTRFADEVAGDPLITFMNRGNNTEIATFPDEPFASYFSGNTVQICPVGALTAKPYRFKARPWDLTEVESTCTSCSVGCRVTVQSSRDELLRLQGVDSDPVNWGWLCDRGRFGFEANKTDRILQPMARSGGELAPVRWSEAYSAAVAAIKSSLDHGGPDSIGVLGGARLTNEAAYAWTKLAKGVWGTDNVDAQLGDGLPAELALGLPAATIDDVCEPGGTVLYLGPDPREELPVLYLRLRHAVTTDRVTLINAAAVPGSLDGLARVSLGVPMGELGRAVAALLGVGSEPSGSVNPQLLSEAAKLIEGEGPLRVVLGRRSLSEGYGPVADAVAAIREARPDATFLTALRRSNVRGALELGMAPGLLPGRMTLDAGRDYFSGYWHTVPATAGLDAAGIVEAAADGRISTLILLGADPISDLVADVDAVAALERATVISLATHHSDSTLVSDVVLPVSAHGEVGGTTVNMEGRVTALGRRVTTPGSTRADWVIAAELSERLGTDLGLTSIEAIDSEIEHAVPTFAGADLGKLEDPGRQDGVVVPILDDVAWTEAGLPDRLSFEPGDPTQVPAISSYSLRLVLVRRLYDSGTMLDSMPSSRPLTVAPEARLNPADFSPLGVDEGANLTLRTPSGAITVPARSDEAVARGNLELSGAAQAGALALCDPDAPLTEVRIETVDGGLS</sequence>
<dbReference type="InterPro" id="IPR006655">
    <property type="entry name" value="Mopterin_OxRdtase_prok_CS"/>
</dbReference>
<dbReference type="InterPro" id="IPR006656">
    <property type="entry name" value="Mopterin_OxRdtase"/>
</dbReference>
<dbReference type="PROSITE" id="PS00490">
    <property type="entry name" value="MOLYBDOPTERIN_PROK_2"/>
    <property type="match status" value="1"/>
</dbReference>
<evidence type="ECO:0000256" key="8">
    <source>
        <dbReference type="ARBA" id="ARBA00022967"/>
    </source>
</evidence>
<dbReference type="GO" id="GO:0051537">
    <property type="term" value="F:2 iron, 2 sulfur cluster binding"/>
    <property type="evidence" value="ECO:0007669"/>
    <property type="project" value="UniProtKB-UniRule"/>
</dbReference>
<dbReference type="FunFam" id="3.10.20.740:FF:000001">
    <property type="entry name" value="NADH-quinone oxidoreductase subunit G"/>
    <property type="match status" value="1"/>
</dbReference>
<reference evidence="18 19" key="1">
    <citation type="journal article" date="2013" name="ISME J.">
        <title>Metabolic model for the filamentous 'Candidatus Microthrix parvicella' based on genomic and metagenomic analyses.</title>
        <authorList>
            <person name="Jon McIlroy S."/>
            <person name="Kristiansen R."/>
            <person name="Albertsen M."/>
            <person name="Michael Karst S."/>
            <person name="Rossetti S."/>
            <person name="Lund Nielsen J."/>
            <person name="Tandoi V."/>
            <person name="James Seviour R."/>
            <person name="Nielsen P.H."/>
        </authorList>
    </citation>
    <scope>NUCLEOTIDE SEQUENCE [LARGE SCALE GENOMIC DNA]</scope>
    <source>
        <strain evidence="18 19">RN1</strain>
    </source>
</reference>
<dbReference type="Pfam" id="PF10588">
    <property type="entry name" value="NADH-G_4Fe-4S_3"/>
    <property type="match status" value="1"/>
</dbReference>
<evidence type="ECO:0000256" key="4">
    <source>
        <dbReference type="ARBA" id="ARBA00022485"/>
    </source>
</evidence>
<keyword evidence="9 14" id="KW-0408">Iron</keyword>
<dbReference type="InterPro" id="IPR019574">
    <property type="entry name" value="NADH_UbQ_OxRdtase_Gsu_4Fe4S-bd"/>
</dbReference>
<comment type="cofactor">
    <cofactor evidence="1 14">
        <name>[4Fe-4S] cluster</name>
        <dbReference type="ChEBI" id="CHEBI:49883"/>
    </cofactor>
</comment>
<dbReference type="Gene3D" id="3.40.50.740">
    <property type="match status" value="2"/>
</dbReference>
<dbReference type="PANTHER" id="PTHR43105:SF10">
    <property type="entry name" value="NADH-QUINONE OXIDOREDUCTASE SUBUNIT G"/>
    <property type="match status" value="1"/>
</dbReference>
<dbReference type="Gene3D" id="2.20.25.90">
    <property type="entry name" value="ADC-like domains"/>
    <property type="match status" value="1"/>
</dbReference>
<keyword evidence="5 14" id="KW-0001">2Fe-2S</keyword>
<dbReference type="InterPro" id="IPR009010">
    <property type="entry name" value="Asp_de-COase-like_dom_sf"/>
</dbReference>
<evidence type="ECO:0000256" key="7">
    <source>
        <dbReference type="ARBA" id="ARBA00022723"/>
    </source>
</evidence>
<dbReference type="InterPro" id="IPR010228">
    <property type="entry name" value="NADH_UbQ_OxRdtase_Gsu"/>
</dbReference>
<dbReference type="Pfam" id="PF00384">
    <property type="entry name" value="Molybdopterin"/>
    <property type="match status" value="1"/>
</dbReference>
<dbReference type="STRING" id="1229780.BN381_160007"/>
<dbReference type="GO" id="GO:0003954">
    <property type="term" value="F:NADH dehydrogenase activity"/>
    <property type="evidence" value="ECO:0007669"/>
    <property type="project" value="TreeGrafter"/>
</dbReference>
<keyword evidence="10 14" id="KW-0411">Iron-sulfur</keyword>
<dbReference type="GO" id="GO:0016020">
    <property type="term" value="C:membrane"/>
    <property type="evidence" value="ECO:0007669"/>
    <property type="project" value="InterPro"/>
</dbReference>
<dbReference type="Gene3D" id="2.40.40.20">
    <property type="match status" value="1"/>
</dbReference>
<accession>R4Z371</accession>
<keyword evidence="12" id="KW-0830">Ubiquinone</keyword>
<dbReference type="AlphaFoldDB" id="R4Z371"/>
<evidence type="ECO:0000256" key="13">
    <source>
        <dbReference type="ARBA" id="ARBA00047712"/>
    </source>
</evidence>
<dbReference type="NCBIfam" id="TIGR01973">
    <property type="entry name" value="NuoG"/>
    <property type="match status" value="1"/>
</dbReference>
<dbReference type="PROSITE" id="PS00642">
    <property type="entry name" value="COMPLEX1_75K_2"/>
    <property type="match status" value="1"/>
</dbReference>
<keyword evidence="7 14" id="KW-0479">Metal-binding</keyword>
<evidence type="ECO:0000256" key="12">
    <source>
        <dbReference type="ARBA" id="ARBA00023075"/>
    </source>
</evidence>
<dbReference type="Pfam" id="PF04879">
    <property type="entry name" value="Molybdop_Fe4S4"/>
    <property type="match status" value="1"/>
</dbReference>
<dbReference type="Pfam" id="PF13510">
    <property type="entry name" value="Fer2_4"/>
    <property type="match status" value="1"/>
</dbReference>
<dbReference type="PROSITE" id="PS51085">
    <property type="entry name" value="2FE2S_FER_2"/>
    <property type="match status" value="1"/>
</dbReference>
<evidence type="ECO:0000256" key="10">
    <source>
        <dbReference type="ARBA" id="ARBA00023014"/>
    </source>
</evidence>
<keyword evidence="8 14" id="KW-1278">Translocase</keyword>
<dbReference type="EMBL" id="CANL01000008">
    <property type="protein sequence ID" value="CCM63042.1"/>
    <property type="molecule type" value="Genomic_DNA"/>
</dbReference>
<proteinExistence type="inferred from homology"/>
<feature type="domain" description="4Fe-4S His(Cys)3-ligated-type" evidence="17">
    <location>
        <begin position="126"/>
        <end position="165"/>
    </location>
</feature>
<dbReference type="PROSITE" id="PS51669">
    <property type="entry name" value="4FE4S_MOW_BIS_MGD"/>
    <property type="match status" value="1"/>
</dbReference>
<dbReference type="InterPro" id="IPR000283">
    <property type="entry name" value="NADH_UbQ_OxRdtase_75kDa_su_CS"/>
</dbReference>
<dbReference type="InterPro" id="IPR050123">
    <property type="entry name" value="Prok_molybdopt-oxidoreductase"/>
</dbReference>
<name>R4Z371_9ACTN</name>
<dbReference type="InterPro" id="IPR001041">
    <property type="entry name" value="2Fe-2S_ferredoxin-type"/>
</dbReference>
<evidence type="ECO:0000313" key="19">
    <source>
        <dbReference type="Proteomes" id="UP000018291"/>
    </source>
</evidence>
<dbReference type="PROSITE" id="PS00641">
    <property type="entry name" value="COMPLEX1_75K_1"/>
    <property type="match status" value="1"/>
</dbReference>
<comment type="caution">
    <text evidence="18">The sequence shown here is derived from an EMBL/GenBank/DDBJ whole genome shotgun (WGS) entry which is preliminary data.</text>
</comment>
<evidence type="ECO:0000313" key="18">
    <source>
        <dbReference type="EMBL" id="CCM63042.1"/>
    </source>
</evidence>
<organism evidence="18 19">
    <name type="scientific">Candidatus Neomicrothrix parvicella RN1</name>
    <dbReference type="NCBI Taxonomy" id="1229780"/>
    <lineage>
        <taxon>Bacteria</taxon>
        <taxon>Bacillati</taxon>
        <taxon>Actinomycetota</taxon>
        <taxon>Acidimicrobiia</taxon>
        <taxon>Acidimicrobiales</taxon>
        <taxon>Microthrixaceae</taxon>
        <taxon>Candidatus Neomicrothrix</taxon>
    </lineage>
</organism>
<feature type="domain" description="2Fe-2S ferredoxin-type" evidence="15">
    <location>
        <begin position="46"/>
        <end position="126"/>
    </location>
</feature>
<dbReference type="GO" id="GO:0046872">
    <property type="term" value="F:metal ion binding"/>
    <property type="evidence" value="ECO:0007669"/>
    <property type="project" value="UniProtKB-UniRule"/>
</dbReference>
<feature type="domain" description="4Fe-4S Mo/W bis-MGD-type" evidence="16">
    <location>
        <begin position="264"/>
        <end position="320"/>
    </location>
</feature>
<dbReference type="Gene3D" id="3.10.20.740">
    <property type="match status" value="1"/>
</dbReference>
<dbReference type="PROSITE" id="PS00643">
    <property type="entry name" value="COMPLEX1_75K_3"/>
    <property type="match status" value="1"/>
</dbReference>
<dbReference type="GO" id="GO:0048038">
    <property type="term" value="F:quinone binding"/>
    <property type="evidence" value="ECO:0007669"/>
    <property type="project" value="UniProtKB-UniRule"/>
</dbReference>
<evidence type="ECO:0000259" key="16">
    <source>
        <dbReference type="PROSITE" id="PS51669"/>
    </source>
</evidence>
<dbReference type="PROSITE" id="PS51839">
    <property type="entry name" value="4FE4S_HC3"/>
    <property type="match status" value="1"/>
</dbReference>
<evidence type="ECO:0000259" key="15">
    <source>
        <dbReference type="PROSITE" id="PS51085"/>
    </source>
</evidence>
<keyword evidence="19" id="KW-1185">Reference proteome</keyword>
<dbReference type="GO" id="GO:0051539">
    <property type="term" value="F:4 iron, 4 sulfur cluster binding"/>
    <property type="evidence" value="ECO:0007669"/>
    <property type="project" value="UniProtKB-KW"/>
</dbReference>
<dbReference type="SUPFAM" id="SSF50692">
    <property type="entry name" value="ADC-like"/>
    <property type="match status" value="1"/>
</dbReference>
<comment type="function">
    <text evidence="2">NDH-1 shuttles electrons from NADH, via FMN and iron-sulfur (Fe-S) centers, to quinones in the respiratory chain. The immediate electron acceptor for the enzyme in this species is believed to be ubiquinone. Couples the redox reaction to proton translocation (for every two electrons transferred, four hydrogen ions are translocated across the cytoplasmic membrane), and thus conserves the redox energy in a proton gradient.</text>
</comment>
<gene>
    <name evidence="18" type="ORF">BN381_160007</name>
</gene>
<dbReference type="Gene3D" id="3.30.70.20">
    <property type="match status" value="1"/>
</dbReference>
<dbReference type="InterPro" id="IPR036010">
    <property type="entry name" value="2Fe-2S_ferredoxin-like_sf"/>
</dbReference>
<dbReference type="Gene3D" id="3.40.228.10">
    <property type="entry name" value="Dimethylsulfoxide Reductase, domain 2"/>
    <property type="match status" value="1"/>
</dbReference>
<dbReference type="PANTHER" id="PTHR43105">
    <property type="entry name" value="RESPIRATORY NITRATE REDUCTASE"/>
    <property type="match status" value="1"/>
</dbReference>
<keyword evidence="18" id="KW-0560">Oxidoreductase</keyword>
<dbReference type="SUPFAM" id="SSF53706">
    <property type="entry name" value="Formate dehydrogenase/DMSO reductase, domains 1-3"/>
    <property type="match status" value="1"/>
</dbReference>
<dbReference type="Pfam" id="PF22117">
    <property type="entry name" value="Fer4_Nqo3"/>
    <property type="match status" value="1"/>
</dbReference>
<dbReference type="InterPro" id="IPR006657">
    <property type="entry name" value="MoPterin_dinucl-bd_dom"/>
</dbReference>
<comment type="cofactor">
    <cofactor evidence="14">
        <name>[2Fe-2S] cluster</name>
        <dbReference type="ChEBI" id="CHEBI:190135"/>
    </cofactor>
    <text evidence="14">Binds 1 [2Fe-2S] cluster per subunit.</text>
</comment>
<evidence type="ECO:0000256" key="6">
    <source>
        <dbReference type="ARBA" id="ARBA00022719"/>
    </source>
</evidence>
<keyword evidence="6 14" id="KW-0874">Quinone</keyword>
<evidence type="ECO:0000259" key="17">
    <source>
        <dbReference type="PROSITE" id="PS51839"/>
    </source>
</evidence>
<dbReference type="CDD" id="cd00207">
    <property type="entry name" value="fer2"/>
    <property type="match status" value="1"/>
</dbReference>
<keyword evidence="4 14" id="KW-0004">4Fe-4S</keyword>
<evidence type="ECO:0000256" key="1">
    <source>
        <dbReference type="ARBA" id="ARBA00001966"/>
    </source>
</evidence>
<dbReference type="Pfam" id="PF01568">
    <property type="entry name" value="Molydop_binding"/>
    <property type="match status" value="1"/>
</dbReference>
<comment type="function">
    <text evidence="14">NDH-1 shuttles electrons from NADH, via FMN and iron-sulfur (Fe-S) centers, to quinones in the respiratory chain. Couples the redox reaction to proton translocation (for every two electrons transferred, four hydrogen ions are translocated across the cytoplasmic membrane), and thus conserves the redox energy in a proton gradient.</text>
</comment>
<dbReference type="InterPro" id="IPR054351">
    <property type="entry name" value="NADH_UbQ_OxRdtase_ferredoxin"/>
</dbReference>
<dbReference type="Proteomes" id="UP000018291">
    <property type="component" value="Unassembled WGS sequence"/>
</dbReference>
<dbReference type="InterPro" id="IPR006963">
    <property type="entry name" value="Mopterin_OxRdtase_4Fe-4S_dom"/>
</dbReference>
<evidence type="ECO:0000256" key="14">
    <source>
        <dbReference type="RuleBase" id="RU003525"/>
    </source>
</evidence>
<dbReference type="SUPFAM" id="SSF54292">
    <property type="entry name" value="2Fe-2S ferredoxin-like"/>
    <property type="match status" value="1"/>
</dbReference>
<dbReference type="HOGENOM" id="CLU_000422_4_0_11"/>
<dbReference type="GO" id="GO:0043546">
    <property type="term" value="F:molybdopterin cofactor binding"/>
    <property type="evidence" value="ECO:0007669"/>
    <property type="project" value="InterPro"/>
</dbReference>
<dbReference type="eggNOG" id="COG1034">
    <property type="taxonomic scope" value="Bacteria"/>
</dbReference>
<evidence type="ECO:0000256" key="2">
    <source>
        <dbReference type="ARBA" id="ARBA00002378"/>
    </source>
</evidence>
<dbReference type="GO" id="GO:0042773">
    <property type="term" value="P:ATP synthesis coupled electron transport"/>
    <property type="evidence" value="ECO:0007669"/>
    <property type="project" value="InterPro"/>
</dbReference>
<dbReference type="SUPFAM" id="SSF54862">
    <property type="entry name" value="4Fe-4S ferredoxins"/>
    <property type="match status" value="1"/>
</dbReference>
<dbReference type="GO" id="GO:0008137">
    <property type="term" value="F:NADH dehydrogenase (ubiquinone) activity"/>
    <property type="evidence" value="ECO:0007669"/>
    <property type="project" value="UniProtKB-UniRule"/>
</dbReference>
<keyword evidence="11 14" id="KW-0520">NAD</keyword>
<comment type="similarity">
    <text evidence="3 14">Belongs to the complex I 75 kDa subunit family.</text>
</comment>
<dbReference type="SMART" id="SM00926">
    <property type="entry name" value="Molybdop_Fe4S4"/>
    <property type="match status" value="1"/>
</dbReference>
<protein>
    <recommendedName>
        <fullName evidence="14">NADH-quinone oxidoreductase</fullName>
        <ecNumber evidence="14">7.1.1.-</ecNumber>
    </recommendedName>
</protein>
<evidence type="ECO:0000256" key="3">
    <source>
        <dbReference type="ARBA" id="ARBA00005404"/>
    </source>
</evidence>
<dbReference type="SMART" id="SM00929">
    <property type="entry name" value="NADH-G_4Fe-4S_3"/>
    <property type="match status" value="1"/>
</dbReference>
<dbReference type="EC" id="7.1.1.-" evidence="14"/>
<evidence type="ECO:0000256" key="9">
    <source>
        <dbReference type="ARBA" id="ARBA00023004"/>
    </source>
</evidence>
<dbReference type="FunFam" id="3.30.70.20:FF:000002">
    <property type="entry name" value="NADH-ubiquinone oxidoreductase 75 kDa subunit"/>
    <property type="match status" value="1"/>
</dbReference>
<evidence type="ECO:0000256" key="11">
    <source>
        <dbReference type="ARBA" id="ARBA00023027"/>
    </source>
</evidence>